<gene>
    <name evidence="1" type="ORF">Ga0061079_11322</name>
</gene>
<dbReference type="Proteomes" id="UP000182761">
    <property type="component" value="Unassembled WGS sequence"/>
</dbReference>
<sequence length="372" mass="43578">MEALRDFLHPIDESMLYGQPESIGSKIQFYWEKKLEENSIVIIGCPDLRGTDHIKEYSNLRLIREEFYRLIWNNWNFKLYDLGDIIAGREWEDTEFALKKVLKELLEMKVQPIILGGSMGLNYTAYKALSILKKPLNYTAVDTKIEIGNTEGKLTDKNYLSKMIVEDFNLLFNFTNIGYQSYYVPQSTLKKFDTLDFEGIRLGNITTNIKDSEPIFRSSDFVGINLDSVESYDGTLSTGSTVNGFTNREICSLSRYIGLSKQVKIVGIYNFLGYSYNKMNEKLVSQILWYLLDGKNQQEYYENDEYIKYTVLHEDKELVFLKDQYVDRWWLAIDFEDNESSVFLVPCSINDYRDALEGNVPERYWKTFKKFL</sequence>
<evidence type="ECO:0000313" key="1">
    <source>
        <dbReference type="EMBL" id="CVK16948.1"/>
    </source>
</evidence>
<dbReference type="Gene3D" id="3.40.800.10">
    <property type="entry name" value="Ureohydrolase domain"/>
    <property type="match status" value="1"/>
</dbReference>
<dbReference type="AlphaFoldDB" id="A0A0X3ASV4"/>
<dbReference type="RefSeq" id="WP_141656245.1">
    <property type="nucleotide sequence ID" value="NZ_FCOR01000013.1"/>
</dbReference>
<evidence type="ECO:0000313" key="2">
    <source>
        <dbReference type="Proteomes" id="UP000182761"/>
    </source>
</evidence>
<proteinExistence type="predicted"/>
<organism evidence="1 2">
    <name type="scientific">Apibacter mensalis</name>
    <dbReference type="NCBI Taxonomy" id="1586267"/>
    <lineage>
        <taxon>Bacteria</taxon>
        <taxon>Pseudomonadati</taxon>
        <taxon>Bacteroidota</taxon>
        <taxon>Flavobacteriia</taxon>
        <taxon>Flavobacteriales</taxon>
        <taxon>Weeksellaceae</taxon>
        <taxon>Apibacter</taxon>
    </lineage>
</organism>
<protein>
    <submittedName>
        <fullName evidence="1">Arginase family</fullName>
    </submittedName>
</protein>
<reference evidence="1 2" key="1">
    <citation type="submission" date="2016-01" db="EMBL/GenBank/DDBJ databases">
        <authorList>
            <person name="McClelland M."/>
            <person name="Jain A."/>
            <person name="Saraogi P."/>
            <person name="Mendelson R."/>
            <person name="Westerman R."/>
            <person name="SanMiguel P."/>
            <person name="Csonka L."/>
        </authorList>
    </citation>
    <scope>NUCLEOTIDE SEQUENCE [LARGE SCALE GENOMIC DNA]</scope>
    <source>
        <strain evidence="1 2">R-53146</strain>
    </source>
</reference>
<dbReference type="EMBL" id="FCOR01000013">
    <property type="protein sequence ID" value="CVK16948.1"/>
    <property type="molecule type" value="Genomic_DNA"/>
</dbReference>
<dbReference type="STRING" id="1586267.GCA_001418685_01815"/>
<accession>A0A0X3ASV4</accession>
<dbReference type="OrthoDB" id="931936at2"/>
<keyword evidence="2" id="KW-1185">Reference proteome</keyword>
<name>A0A0X3ASV4_9FLAO</name>
<dbReference type="SUPFAM" id="SSF52768">
    <property type="entry name" value="Arginase/deacetylase"/>
    <property type="match status" value="1"/>
</dbReference>
<dbReference type="InterPro" id="IPR023696">
    <property type="entry name" value="Ureohydrolase_dom_sf"/>
</dbReference>